<sequence>MNTREFSSSASCRFAVAPSELASTLAQGAALALPGALINGKCESGAGEQHFVLDPVTGGAIGEFHAASAAQVEKAAKAAARALPAWKAKNRLERARVLRAIADRIEQAHHELAALQRHNNGKPAGEAEVDVLDVINTFRYYGDVCATMKNLQVEDLDLGVASYSAQMHYEACGSVALIVPWNFPMVTTAWKLAAALAAGCTVVLKPSELTPVAELALANLIHEAGLPPGVLNLVFGSADTGRALVSHPGMAKVSFTGSTETGVAVMRECAQRIARVSLELGGKSALIVCANANLNLAVDLAVSGAFCNAGQMCSATSRILVHDSVYHEFTARLKAAVEALKVGGPDANMGPVISARQLEKILGYVARAHADGIPVLAKGRLPEETPPGFFVAPRVYADVPNDHPLWTEEIFGPVACVRRFATHDEAVRIANDSQFGLVATVVTEDSALGKTMSDGLQAGLVWVNAPQMIFPGTSWGGFKRSGIGRELGVAGMRAYQEMKQVLRTA</sequence>
<evidence type="ECO:0000259" key="7">
    <source>
        <dbReference type="Pfam" id="PF00171"/>
    </source>
</evidence>
<dbReference type="InterPro" id="IPR029510">
    <property type="entry name" value="Ald_DH_CS_GLU"/>
</dbReference>
<dbReference type="Pfam" id="PF00171">
    <property type="entry name" value="Aldedh"/>
    <property type="match status" value="1"/>
</dbReference>
<comment type="similarity">
    <text evidence="1 6">Belongs to the aldehyde dehydrogenase family.</text>
</comment>
<dbReference type="InterPro" id="IPR016162">
    <property type="entry name" value="Ald_DH_N"/>
</dbReference>
<evidence type="ECO:0000256" key="4">
    <source>
        <dbReference type="ARBA" id="ARBA00049194"/>
    </source>
</evidence>
<comment type="caution">
    <text evidence="8">The sequence shown here is derived from an EMBL/GenBank/DDBJ whole genome shotgun (WGS) entry which is preliminary data.</text>
</comment>
<accession>A0A7X2IIW8</accession>
<feature type="active site" evidence="5">
    <location>
        <position position="279"/>
    </location>
</feature>
<evidence type="ECO:0000256" key="2">
    <source>
        <dbReference type="ARBA" id="ARBA00023002"/>
    </source>
</evidence>
<evidence type="ECO:0000256" key="6">
    <source>
        <dbReference type="RuleBase" id="RU003345"/>
    </source>
</evidence>
<dbReference type="EMBL" id="WKJJ01000002">
    <property type="protein sequence ID" value="MRV70851.1"/>
    <property type="molecule type" value="Genomic_DNA"/>
</dbReference>
<dbReference type="PROSITE" id="PS00070">
    <property type="entry name" value="ALDEHYDE_DEHYDR_CYS"/>
    <property type="match status" value="1"/>
</dbReference>
<name>A0A7X2IIW8_9BURK</name>
<feature type="domain" description="Aldehyde dehydrogenase" evidence="7">
    <location>
        <begin position="48"/>
        <end position="501"/>
    </location>
</feature>
<organism evidence="8 9">
    <name type="scientific">Pseudoduganella rivuli</name>
    <dbReference type="NCBI Taxonomy" id="2666085"/>
    <lineage>
        <taxon>Bacteria</taxon>
        <taxon>Pseudomonadati</taxon>
        <taxon>Pseudomonadota</taxon>
        <taxon>Betaproteobacteria</taxon>
        <taxon>Burkholderiales</taxon>
        <taxon>Oxalobacteraceae</taxon>
        <taxon>Telluria group</taxon>
        <taxon>Pseudoduganella</taxon>
    </lineage>
</organism>
<gene>
    <name evidence="8" type="ORF">GJ700_03840</name>
</gene>
<dbReference type="AlphaFoldDB" id="A0A7X2IIW8"/>
<proteinExistence type="inferred from homology"/>
<evidence type="ECO:0000256" key="3">
    <source>
        <dbReference type="ARBA" id="ARBA00024226"/>
    </source>
</evidence>
<dbReference type="InterPro" id="IPR016160">
    <property type="entry name" value="Ald_DH_CS_CYS"/>
</dbReference>
<dbReference type="PANTHER" id="PTHR42804:SF1">
    <property type="entry name" value="ALDEHYDE DEHYDROGENASE-RELATED"/>
    <property type="match status" value="1"/>
</dbReference>
<dbReference type="Gene3D" id="3.40.309.10">
    <property type="entry name" value="Aldehyde Dehydrogenase, Chain A, domain 2"/>
    <property type="match status" value="1"/>
</dbReference>
<dbReference type="GO" id="GO:0004029">
    <property type="term" value="F:aldehyde dehydrogenase (NAD+) activity"/>
    <property type="evidence" value="ECO:0007669"/>
    <property type="project" value="UniProtKB-EC"/>
</dbReference>
<evidence type="ECO:0000256" key="1">
    <source>
        <dbReference type="ARBA" id="ARBA00009986"/>
    </source>
</evidence>
<evidence type="ECO:0000313" key="8">
    <source>
        <dbReference type="EMBL" id="MRV70851.1"/>
    </source>
</evidence>
<comment type="catalytic activity">
    <reaction evidence="4">
        <text>an aldehyde + NAD(+) + H2O = a carboxylate + NADH + 2 H(+)</text>
        <dbReference type="Rhea" id="RHEA:16185"/>
        <dbReference type="ChEBI" id="CHEBI:15377"/>
        <dbReference type="ChEBI" id="CHEBI:15378"/>
        <dbReference type="ChEBI" id="CHEBI:17478"/>
        <dbReference type="ChEBI" id="CHEBI:29067"/>
        <dbReference type="ChEBI" id="CHEBI:57540"/>
        <dbReference type="ChEBI" id="CHEBI:57945"/>
        <dbReference type="EC" id="1.2.1.3"/>
    </reaction>
</comment>
<dbReference type="InterPro" id="IPR016161">
    <property type="entry name" value="Ald_DH/histidinol_DH"/>
</dbReference>
<protein>
    <recommendedName>
        <fullName evidence="3">aldehyde dehydrogenase (NAD(+))</fullName>
        <ecNumber evidence="3">1.2.1.3</ecNumber>
    </recommendedName>
</protein>
<dbReference type="Gene3D" id="3.40.605.10">
    <property type="entry name" value="Aldehyde Dehydrogenase, Chain A, domain 1"/>
    <property type="match status" value="1"/>
</dbReference>
<dbReference type="RefSeq" id="WP_154371327.1">
    <property type="nucleotide sequence ID" value="NZ_WKJJ01000002.1"/>
</dbReference>
<evidence type="ECO:0000313" key="9">
    <source>
        <dbReference type="Proteomes" id="UP000446768"/>
    </source>
</evidence>
<dbReference type="InterPro" id="IPR015590">
    <property type="entry name" value="Aldehyde_DH_dom"/>
</dbReference>
<reference evidence="8 9" key="1">
    <citation type="submission" date="2019-11" db="EMBL/GenBank/DDBJ databases">
        <title>Novel species isolated from a subtropical stream in China.</title>
        <authorList>
            <person name="Lu H."/>
        </authorList>
    </citation>
    <scope>NUCLEOTIDE SEQUENCE [LARGE SCALE GENOMIC DNA]</scope>
    <source>
        <strain evidence="8 9">FT92W</strain>
    </source>
</reference>
<dbReference type="InterPro" id="IPR016163">
    <property type="entry name" value="Ald_DH_C"/>
</dbReference>
<keyword evidence="2 6" id="KW-0560">Oxidoreductase</keyword>
<keyword evidence="9" id="KW-1185">Reference proteome</keyword>
<evidence type="ECO:0000256" key="5">
    <source>
        <dbReference type="PROSITE-ProRule" id="PRU10007"/>
    </source>
</evidence>
<dbReference type="PROSITE" id="PS00687">
    <property type="entry name" value="ALDEHYDE_DEHYDR_GLU"/>
    <property type="match status" value="1"/>
</dbReference>
<dbReference type="Proteomes" id="UP000446768">
    <property type="component" value="Unassembled WGS sequence"/>
</dbReference>
<dbReference type="EC" id="1.2.1.3" evidence="3"/>
<dbReference type="FunFam" id="3.40.605.10:FF:000007">
    <property type="entry name" value="NAD/NADP-dependent betaine aldehyde dehydrogenase"/>
    <property type="match status" value="1"/>
</dbReference>
<dbReference type="PANTHER" id="PTHR42804">
    <property type="entry name" value="ALDEHYDE DEHYDROGENASE"/>
    <property type="match status" value="1"/>
</dbReference>
<dbReference type="SUPFAM" id="SSF53720">
    <property type="entry name" value="ALDH-like"/>
    <property type="match status" value="1"/>
</dbReference>